<dbReference type="Proteomes" id="UP000701702">
    <property type="component" value="Unassembled WGS sequence"/>
</dbReference>
<name>A0ABM8Y1U5_9BURK</name>
<keyword evidence="3" id="KW-1185">Reference proteome</keyword>
<evidence type="ECO:0000313" key="2">
    <source>
        <dbReference type="EMBL" id="CAG9186717.1"/>
    </source>
</evidence>
<proteinExistence type="predicted"/>
<feature type="compositionally biased region" description="Polar residues" evidence="1">
    <location>
        <begin position="20"/>
        <end position="32"/>
    </location>
</feature>
<protein>
    <submittedName>
        <fullName evidence="2">Uncharacterized protein</fullName>
    </submittedName>
</protein>
<accession>A0ABM8Y1U5</accession>
<evidence type="ECO:0000256" key="1">
    <source>
        <dbReference type="SAM" id="MobiDB-lite"/>
    </source>
</evidence>
<gene>
    <name evidence="2" type="ORF">LMG23994_06356</name>
</gene>
<reference evidence="2 3" key="1">
    <citation type="submission" date="2021-08" db="EMBL/GenBank/DDBJ databases">
        <authorList>
            <person name="Peeters C."/>
        </authorList>
    </citation>
    <scope>NUCLEOTIDE SEQUENCE [LARGE SCALE GENOMIC DNA]</scope>
    <source>
        <strain evidence="2 3">LMG 23994</strain>
    </source>
</reference>
<dbReference type="EMBL" id="CAJZAF010000053">
    <property type="protein sequence ID" value="CAG9186717.1"/>
    <property type="molecule type" value="Genomic_DNA"/>
</dbReference>
<sequence length="45" mass="4894">MVGAGREALRTDWYARQKTQRPQTKANASTALTIKMESGLSNSAP</sequence>
<organism evidence="2 3">
    <name type="scientific">Cupriavidus pinatubonensis</name>
    <dbReference type="NCBI Taxonomy" id="248026"/>
    <lineage>
        <taxon>Bacteria</taxon>
        <taxon>Pseudomonadati</taxon>
        <taxon>Pseudomonadota</taxon>
        <taxon>Betaproteobacteria</taxon>
        <taxon>Burkholderiales</taxon>
        <taxon>Burkholderiaceae</taxon>
        <taxon>Cupriavidus</taxon>
    </lineage>
</organism>
<feature type="region of interest" description="Disordered" evidence="1">
    <location>
        <begin position="1"/>
        <end position="45"/>
    </location>
</feature>
<evidence type="ECO:0000313" key="3">
    <source>
        <dbReference type="Proteomes" id="UP000701702"/>
    </source>
</evidence>
<comment type="caution">
    <text evidence="2">The sequence shown here is derived from an EMBL/GenBank/DDBJ whole genome shotgun (WGS) entry which is preliminary data.</text>
</comment>